<dbReference type="InterPro" id="IPR017871">
    <property type="entry name" value="ABC_transporter-like_CS"/>
</dbReference>
<evidence type="ECO:0000256" key="3">
    <source>
        <dbReference type="ARBA" id="ARBA00022448"/>
    </source>
</evidence>
<evidence type="ECO:0000313" key="11">
    <source>
        <dbReference type="Proteomes" id="UP000005808"/>
    </source>
</evidence>
<keyword evidence="8" id="KW-0472">Membrane</keyword>
<evidence type="ECO:0000256" key="5">
    <source>
        <dbReference type="ARBA" id="ARBA00022519"/>
    </source>
</evidence>
<dbReference type="RefSeq" id="WP_006163157.1">
    <property type="nucleotide sequence ID" value="NZ_AHJE01000114.1"/>
</dbReference>
<evidence type="ECO:0000256" key="8">
    <source>
        <dbReference type="ARBA" id="ARBA00023136"/>
    </source>
</evidence>
<evidence type="ECO:0000256" key="2">
    <source>
        <dbReference type="ARBA" id="ARBA00005417"/>
    </source>
</evidence>
<dbReference type="InterPro" id="IPR003593">
    <property type="entry name" value="AAA+_ATPase"/>
</dbReference>
<dbReference type="Proteomes" id="UP000005808">
    <property type="component" value="Unassembled WGS sequence"/>
</dbReference>
<evidence type="ECO:0000256" key="6">
    <source>
        <dbReference type="ARBA" id="ARBA00022741"/>
    </source>
</evidence>
<gene>
    <name evidence="10" type="ORF">OR16_35927</name>
</gene>
<proteinExistence type="inferred from homology"/>
<keyword evidence="6" id="KW-0547">Nucleotide-binding</keyword>
<dbReference type="EMBL" id="AHJE01000114">
    <property type="protein sequence ID" value="EHP38628.1"/>
    <property type="molecule type" value="Genomic_DNA"/>
</dbReference>
<keyword evidence="4" id="KW-1003">Cell membrane</keyword>
<reference evidence="10 11" key="1">
    <citation type="journal article" date="2012" name="J. Bacteriol.">
        <title>De Novo Genome Project of Cupriavidus basilensis OR16.</title>
        <authorList>
            <person name="Cserhati M."/>
            <person name="Kriszt B."/>
            <person name="Szoboszlay S."/>
            <person name="Toth A."/>
            <person name="Szabo I."/>
            <person name="Tancsics A."/>
            <person name="Nagy I."/>
            <person name="Horvath B."/>
            <person name="Nagy I."/>
            <person name="Kukolya J."/>
        </authorList>
    </citation>
    <scope>NUCLEOTIDE SEQUENCE [LARGE SCALE GENOMIC DNA]</scope>
    <source>
        <strain evidence="10 11">OR16</strain>
    </source>
</reference>
<evidence type="ECO:0000256" key="4">
    <source>
        <dbReference type="ARBA" id="ARBA00022475"/>
    </source>
</evidence>
<dbReference type="FunFam" id="3.40.50.300:FF:000016">
    <property type="entry name" value="Oligopeptide ABC transporter ATP-binding component"/>
    <property type="match status" value="1"/>
</dbReference>
<dbReference type="GO" id="GO:0005886">
    <property type="term" value="C:plasma membrane"/>
    <property type="evidence" value="ECO:0007669"/>
    <property type="project" value="UniProtKB-SubCell"/>
</dbReference>
<dbReference type="AlphaFoldDB" id="H1SFQ6"/>
<keyword evidence="7 10" id="KW-0067">ATP-binding</keyword>
<evidence type="ECO:0000259" key="9">
    <source>
        <dbReference type="PROSITE" id="PS50893"/>
    </source>
</evidence>
<dbReference type="PROSITE" id="PS50893">
    <property type="entry name" value="ABC_TRANSPORTER_2"/>
    <property type="match status" value="1"/>
</dbReference>
<dbReference type="SUPFAM" id="SSF52540">
    <property type="entry name" value="P-loop containing nucleoside triphosphate hydrolases"/>
    <property type="match status" value="1"/>
</dbReference>
<comment type="subcellular location">
    <subcellularLocation>
        <location evidence="1">Cell inner membrane</location>
        <topology evidence="1">Peripheral membrane protein</topology>
    </subcellularLocation>
</comment>
<dbReference type="PANTHER" id="PTHR43297:SF2">
    <property type="entry name" value="DIPEPTIDE TRANSPORT ATP-BINDING PROTEIN DPPD"/>
    <property type="match status" value="1"/>
</dbReference>
<evidence type="ECO:0000256" key="7">
    <source>
        <dbReference type="ARBA" id="ARBA00022840"/>
    </source>
</evidence>
<dbReference type="GO" id="GO:0055085">
    <property type="term" value="P:transmembrane transport"/>
    <property type="evidence" value="ECO:0007669"/>
    <property type="project" value="UniProtKB-ARBA"/>
</dbReference>
<evidence type="ECO:0000313" key="10">
    <source>
        <dbReference type="EMBL" id="EHP38628.1"/>
    </source>
</evidence>
<dbReference type="InterPro" id="IPR027417">
    <property type="entry name" value="P-loop_NTPase"/>
</dbReference>
<feature type="domain" description="ABC transporter" evidence="9">
    <location>
        <begin position="8"/>
        <end position="258"/>
    </location>
</feature>
<comment type="similarity">
    <text evidence="2">Belongs to the ABC transporter superfamily.</text>
</comment>
<dbReference type="InterPro" id="IPR013563">
    <property type="entry name" value="Oligopep_ABC_C"/>
</dbReference>
<dbReference type="PANTHER" id="PTHR43297">
    <property type="entry name" value="OLIGOPEPTIDE TRANSPORT ATP-BINDING PROTEIN APPD"/>
    <property type="match status" value="1"/>
</dbReference>
<name>H1SFQ6_9BURK</name>
<dbReference type="PATRIC" id="fig|1127483.3.peg.7175"/>
<comment type="caution">
    <text evidence="10">The sequence shown here is derived from an EMBL/GenBank/DDBJ whole genome shotgun (WGS) entry which is preliminary data.</text>
</comment>
<dbReference type="SMART" id="SM00382">
    <property type="entry name" value="AAA"/>
    <property type="match status" value="1"/>
</dbReference>
<dbReference type="Pfam" id="PF08352">
    <property type="entry name" value="oligo_HPY"/>
    <property type="match status" value="1"/>
</dbReference>
<dbReference type="NCBIfam" id="TIGR01727">
    <property type="entry name" value="oligo_HPY"/>
    <property type="match status" value="1"/>
</dbReference>
<dbReference type="Pfam" id="PF00005">
    <property type="entry name" value="ABC_tran"/>
    <property type="match status" value="1"/>
</dbReference>
<accession>H1SFQ6</accession>
<keyword evidence="5" id="KW-0997">Cell inner membrane</keyword>
<evidence type="ECO:0000256" key="1">
    <source>
        <dbReference type="ARBA" id="ARBA00004417"/>
    </source>
</evidence>
<sequence length="324" mass="34797">MTMASPLLEVLNLTTRFESAQAPVTAVDNVSFSLEAGEILGIVGESGSGKSVTAFSLMNLLDAPGRVAAGEVRFKGRNLRDCSPREWQALRGDRIAMVFQDPMMSLNPVMRIGAQLTETVRVHHRCSRSEAVDRAIGALKRVGIPAPDERMRAYPHELSGGMRQRVAIANALINQPDLIIADEPTTALDVTIQAQILYEMKLLVRESGAAAIWISHDLAVVKDLVDRVCVMYAGRVVEQGPVADVIRQPLHPYTRGLLASLPTAETRGQPLLAIPGATPPLSALPPGCAFAPRCGRASTACAQVPPAVVVRGRTHRCFHPLVAA</sequence>
<dbReference type="InterPro" id="IPR003439">
    <property type="entry name" value="ABC_transporter-like_ATP-bd"/>
</dbReference>
<dbReference type="GO" id="GO:0005524">
    <property type="term" value="F:ATP binding"/>
    <property type="evidence" value="ECO:0007669"/>
    <property type="project" value="UniProtKB-KW"/>
</dbReference>
<dbReference type="CDD" id="cd03257">
    <property type="entry name" value="ABC_NikE_OppD_transporters"/>
    <property type="match status" value="1"/>
</dbReference>
<dbReference type="InterPro" id="IPR050388">
    <property type="entry name" value="ABC_Ni/Peptide_Import"/>
</dbReference>
<organism evidence="10 11">
    <name type="scientific">Cupriavidus basilensis OR16</name>
    <dbReference type="NCBI Taxonomy" id="1127483"/>
    <lineage>
        <taxon>Bacteria</taxon>
        <taxon>Pseudomonadati</taxon>
        <taxon>Pseudomonadota</taxon>
        <taxon>Betaproteobacteria</taxon>
        <taxon>Burkholderiales</taxon>
        <taxon>Burkholderiaceae</taxon>
        <taxon>Cupriavidus</taxon>
    </lineage>
</organism>
<dbReference type="PROSITE" id="PS00211">
    <property type="entry name" value="ABC_TRANSPORTER_1"/>
    <property type="match status" value="1"/>
</dbReference>
<dbReference type="GO" id="GO:0016887">
    <property type="term" value="F:ATP hydrolysis activity"/>
    <property type="evidence" value="ECO:0007669"/>
    <property type="project" value="InterPro"/>
</dbReference>
<dbReference type="Gene3D" id="3.40.50.300">
    <property type="entry name" value="P-loop containing nucleotide triphosphate hydrolases"/>
    <property type="match status" value="1"/>
</dbReference>
<dbReference type="GO" id="GO:0015833">
    <property type="term" value="P:peptide transport"/>
    <property type="evidence" value="ECO:0007669"/>
    <property type="project" value="InterPro"/>
</dbReference>
<protein>
    <submittedName>
        <fullName evidence="10">Oligopeptide/dipeptide ABC transporter ATP-binding protein-like protein</fullName>
    </submittedName>
</protein>
<keyword evidence="3" id="KW-0813">Transport</keyword>